<accession>A0A378U7N9</accession>
<keyword evidence="2" id="KW-1133">Transmembrane helix</keyword>
<keyword evidence="2" id="KW-0472">Membrane</keyword>
<name>A0A378U7N9_MYCFO</name>
<feature type="compositionally biased region" description="Pro residues" evidence="1">
    <location>
        <begin position="7"/>
        <end position="17"/>
    </location>
</feature>
<evidence type="ECO:0008006" key="5">
    <source>
        <dbReference type="Google" id="ProtNLM"/>
    </source>
</evidence>
<evidence type="ECO:0000256" key="1">
    <source>
        <dbReference type="SAM" id="MobiDB-lite"/>
    </source>
</evidence>
<gene>
    <name evidence="3" type="ORF">NCTC1542_00826</name>
</gene>
<dbReference type="EMBL" id="UGQY01000001">
    <property type="protein sequence ID" value="STZ73285.1"/>
    <property type="molecule type" value="Genomic_DNA"/>
</dbReference>
<evidence type="ECO:0000313" key="4">
    <source>
        <dbReference type="Proteomes" id="UP000255389"/>
    </source>
</evidence>
<proteinExistence type="predicted"/>
<organism evidence="3 4">
    <name type="scientific">Mycolicibacterium fortuitum</name>
    <name type="common">Mycobacterium fortuitum</name>
    <dbReference type="NCBI Taxonomy" id="1766"/>
    <lineage>
        <taxon>Bacteria</taxon>
        <taxon>Bacillati</taxon>
        <taxon>Actinomycetota</taxon>
        <taxon>Actinomycetes</taxon>
        <taxon>Mycobacteriales</taxon>
        <taxon>Mycobacteriaceae</taxon>
        <taxon>Mycolicibacterium</taxon>
    </lineage>
</organism>
<feature type="transmembrane region" description="Helical" evidence="2">
    <location>
        <begin position="84"/>
        <end position="101"/>
    </location>
</feature>
<dbReference type="AlphaFoldDB" id="A0A378U7N9"/>
<reference evidence="3 4" key="1">
    <citation type="submission" date="2018-06" db="EMBL/GenBank/DDBJ databases">
        <authorList>
            <consortium name="Pathogen Informatics"/>
            <person name="Doyle S."/>
        </authorList>
    </citation>
    <scope>NUCLEOTIDE SEQUENCE [LARGE SCALE GENOMIC DNA]</scope>
    <source>
        <strain evidence="3 4">NCTC1542</strain>
    </source>
</reference>
<feature type="region of interest" description="Disordered" evidence="1">
    <location>
        <begin position="1"/>
        <end position="55"/>
    </location>
</feature>
<feature type="transmembrane region" description="Helical" evidence="2">
    <location>
        <begin position="107"/>
        <end position="125"/>
    </location>
</feature>
<feature type="transmembrane region" description="Helical" evidence="2">
    <location>
        <begin position="137"/>
        <end position="159"/>
    </location>
</feature>
<evidence type="ECO:0000256" key="2">
    <source>
        <dbReference type="SAM" id="Phobius"/>
    </source>
</evidence>
<evidence type="ECO:0000313" key="3">
    <source>
        <dbReference type="EMBL" id="STZ73285.1"/>
    </source>
</evidence>
<protein>
    <recommendedName>
        <fullName evidence="5">DUF4190 domain-containing protein</fullName>
    </recommendedName>
</protein>
<dbReference type="Proteomes" id="UP000255389">
    <property type="component" value="Unassembled WGS sequence"/>
</dbReference>
<sequence length="275" mass="28196">MTGPDPWGTPPHYPPPAGNFGGQQFPPTPGSPNSGGGPSWGQPAPPPMYGGGASQSTPDYGVPMPGYGALPHAPSGGTGWRRRWPLVSLVVGACGIGLAFAPPPAGWVGAVAGVFGIIAAVIGWLRRERVHDESVLPTVLGGGLSAIAIAIVIGMGFVYGGSEVVSAAGDGLDVEIGNYEFDFQPASDGYEDRVVNNRLKVKVTSKSATGGQFSLAIGAYEGDSNNQIKADRTVLDLAPGASQDIEMFTGPVSKERADELKGANFRVIDVMAPGL</sequence>
<keyword evidence="2" id="KW-0812">Transmembrane</keyword>